<name>A0ABW8D671_9GAMM</name>
<dbReference type="PANTHER" id="PTHR30203">
    <property type="entry name" value="OUTER MEMBRANE CATION EFFLUX PROTEIN"/>
    <property type="match status" value="1"/>
</dbReference>
<sequence length="448" mass="50686">MIKKTLFLISILIGLWGCGKGVKQQVVAPKQFPSSTKAYKPLDKLPCLAWWQQFHDEELNHLIELGLRYNMDIHIALGNLQQARGELLQVKLSWIPTIQLLAGYSTNPALGVPGGFYGIWPYYALNMMKLYTQGKEARYNVEFHRAAVDGARLTVIGQIASAYFTLMSQQEQIRLLRQLNKDIKTLINLSEHDIKIGLDNEIALAQLQSDERLLAAQIEPALHNMVYSENALRFLINENPGRIRNKNNFAKLDFSHFKPGSLPATVLNNRPDMHMAIYALKGARASEWVAWSDFFPALQLDDLVGRIHLPGGISANVTDAYADWDLMPGSLGKVARSKGLQQAKLAELYKTAKRILREVDTDYSANKRMNEQFNAYMLAEREYRRKYKLQQGLLSTGLISYKELIQSKIYLDNLALRTNQAKLELAMSLVVLYQDLAGGYAVKPQEGK</sequence>
<evidence type="ECO:0000313" key="3">
    <source>
        <dbReference type="Proteomes" id="UP001615550"/>
    </source>
</evidence>
<accession>A0ABW8D671</accession>
<organism evidence="2 3">
    <name type="scientific">Legionella lytica</name>
    <dbReference type="NCBI Taxonomy" id="96232"/>
    <lineage>
        <taxon>Bacteria</taxon>
        <taxon>Pseudomonadati</taxon>
        <taxon>Pseudomonadota</taxon>
        <taxon>Gammaproteobacteria</taxon>
        <taxon>Legionellales</taxon>
        <taxon>Legionellaceae</taxon>
        <taxon>Legionella</taxon>
    </lineage>
</organism>
<protein>
    <submittedName>
        <fullName evidence="2">TolC family protein</fullName>
    </submittedName>
</protein>
<comment type="caution">
    <text evidence="2">The sequence shown here is derived from an EMBL/GenBank/DDBJ whole genome shotgun (WGS) entry which is preliminary data.</text>
</comment>
<comment type="similarity">
    <text evidence="1">Belongs to the outer membrane factor (OMF) (TC 1.B.17) family.</text>
</comment>
<dbReference type="InterPro" id="IPR010131">
    <property type="entry name" value="MdtP/NodT-like"/>
</dbReference>
<dbReference type="SUPFAM" id="SSF56954">
    <property type="entry name" value="Outer membrane efflux proteins (OEP)"/>
    <property type="match status" value="1"/>
</dbReference>
<dbReference type="EMBL" id="JBGORX010000001">
    <property type="protein sequence ID" value="MFJ1268198.1"/>
    <property type="molecule type" value="Genomic_DNA"/>
</dbReference>
<evidence type="ECO:0000313" key="2">
    <source>
        <dbReference type="EMBL" id="MFJ1268198.1"/>
    </source>
</evidence>
<dbReference type="Pfam" id="PF02321">
    <property type="entry name" value="OEP"/>
    <property type="match status" value="1"/>
</dbReference>
<dbReference type="Gene3D" id="1.20.1600.10">
    <property type="entry name" value="Outer membrane efflux proteins (OEP)"/>
    <property type="match status" value="1"/>
</dbReference>
<dbReference type="RefSeq" id="WP_400187014.1">
    <property type="nucleotide sequence ID" value="NZ_JBGORX010000001.1"/>
</dbReference>
<gene>
    <name evidence="2" type="ORF">ACD661_06490</name>
</gene>
<dbReference type="Proteomes" id="UP001615550">
    <property type="component" value="Unassembled WGS sequence"/>
</dbReference>
<proteinExistence type="inferred from homology"/>
<reference evidence="2 3" key="1">
    <citation type="submission" date="2024-08" db="EMBL/GenBank/DDBJ databases">
        <title>Draft Genome Sequence of Legionella lytica strain DSB2004, Isolated From a Fire Sprinkler System.</title>
        <authorList>
            <person name="Everhart A.D."/>
            <person name="Kidane D.T."/>
            <person name="Farone A.L."/>
            <person name="Farone M.B."/>
        </authorList>
    </citation>
    <scope>NUCLEOTIDE SEQUENCE [LARGE SCALE GENOMIC DNA]</scope>
    <source>
        <strain evidence="2 3">DSB2004</strain>
    </source>
</reference>
<dbReference type="InterPro" id="IPR003423">
    <property type="entry name" value="OMP_efflux"/>
</dbReference>
<keyword evidence="3" id="KW-1185">Reference proteome</keyword>
<evidence type="ECO:0000256" key="1">
    <source>
        <dbReference type="ARBA" id="ARBA00007613"/>
    </source>
</evidence>